<dbReference type="Pfam" id="PF01928">
    <property type="entry name" value="CYTH"/>
    <property type="match status" value="1"/>
</dbReference>
<dbReference type="PROSITE" id="PS51708">
    <property type="entry name" value="CHAD"/>
    <property type="match status" value="1"/>
</dbReference>
<name>A0AAE3GEW8_9PSEU</name>
<dbReference type="CDD" id="cd07374">
    <property type="entry name" value="CYTH-like_Pase"/>
    <property type="match status" value="1"/>
</dbReference>
<dbReference type="InterPro" id="IPR023577">
    <property type="entry name" value="CYTH_domain"/>
</dbReference>
<keyword evidence="4" id="KW-1185">Reference proteome</keyword>
<dbReference type="AlphaFoldDB" id="A0AAE3GEW8"/>
<evidence type="ECO:0000259" key="1">
    <source>
        <dbReference type="PROSITE" id="PS51707"/>
    </source>
</evidence>
<dbReference type="PROSITE" id="PS51707">
    <property type="entry name" value="CYTH"/>
    <property type="match status" value="1"/>
</dbReference>
<feature type="domain" description="CHAD" evidence="2">
    <location>
        <begin position="214"/>
        <end position="500"/>
    </location>
</feature>
<evidence type="ECO:0000313" key="4">
    <source>
        <dbReference type="Proteomes" id="UP001206128"/>
    </source>
</evidence>
<sequence length="509" mass="55722">MVTSVRETERKYEAPTGVALPTWDGLPGVAGVSGPDEVLLDAEYHDTEDLRLARAGVTLRRRTGGEDAGWHLKLPAGADTRDELGVPLGPEHQRPPEELTSLVRARTRGARLLPVARIATRRSRWRLTGDTGQLLAEVVADQVTASVLSGPSKQDEWREVEVELGADADPGLLDAVEDRLVAAGLHRSTRSAKLARVLGDRLTPATPARVPVDAATAGGTVLAYLRDQVAAVYRLDPAVRRGLPDAVHQQRVAMRRLRSALQAFGRVVDRERTRDLTDELRWAAGVLGAARDLEVLADRLEQAVAALPDDLVVGPVRAQLTRHFAPGQAAAQQAVLAALDSPRYSALLDRLDALLVDPPFTPRAALPAEDVLPAQVARADRRLRRRMRAVGETGSAGADRDVALHEARKAAKRLRYAVEVVEPLVGRRAVRFRKRVKAVQQVLGDHQDGVLARPLLRQLGMRSQLEGENGFTFGLLHGRELSRADQVLTTLARPWRRLAKPRVRRWLTS</sequence>
<feature type="domain" description="CYTH" evidence="1">
    <location>
        <begin position="5"/>
        <end position="204"/>
    </location>
</feature>
<reference evidence="3" key="1">
    <citation type="submission" date="2022-06" db="EMBL/GenBank/DDBJ databases">
        <title>Genomic Encyclopedia of Archaeal and Bacterial Type Strains, Phase II (KMG-II): from individual species to whole genera.</title>
        <authorList>
            <person name="Goeker M."/>
        </authorList>
    </citation>
    <scope>NUCLEOTIDE SEQUENCE</scope>
    <source>
        <strain evidence="3">DSM 43935</strain>
    </source>
</reference>
<dbReference type="InterPro" id="IPR038186">
    <property type="entry name" value="CHAD_dom_sf"/>
</dbReference>
<protein>
    <submittedName>
        <fullName evidence="3">CHAD domain-containing protein</fullName>
    </submittedName>
</protein>
<dbReference type="EMBL" id="JAMTCK010000003">
    <property type="protein sequence ID" value="MCP2164878.1"/>
    <property type="molecule type" value="Genomic_DNA"/>
</dbReference>
<dbReference type="Pfam" id="PF05235">
    <property type="entry name" value="CHAD"/>
    <property type="match status" value="1"/>
</dbReference>
<dbReference type="Gene3D" id="1.40.20.10">
    <property type="entry name" value="CHAD domain"/>
    <property type="match status" value="1"/>
</dbReference>
<dbReference type="PANTHER" id="PTHR39339:SF1">
    <property type="entry name" value="CHAD DOMAIN-CONTAINING PROTEIN"/>
    <property type="match status" value="1"/>
</dbReference>
<dbReference type="SUPFAM" id="SSF55154">
    <property type="entry name" value="CYTH-like phosphatases"/>
    <property type="match status" value="1"/>
</dbReference>
<proteinExistence type="predicted"/>
<dbReference type="InterPro" id="IPR033469">
    <property type="entry name" value="CYTH-like_dom_sf"/>
</dbReference>
<dbReference type="InterPro" id="IPR007899">
    <property type="entry name" value="CHAD_dom"/>
</dbReference>
<dbReference type="SMART" id="SM00880">
    <property type="entry name" value="CHAD"/>
    <property type="match status" value="1"/>
</dbReference>
<dbReference type="PANTHER" id="PTHR39339">
    <property type="entry name" value="SLR1444 PROTEIN"/>
    <property type="match status" value="1"/>
</dbReference>
<dbReference type="Gene3D" id="2.40.320.10">
    <property type="entry name" value="Hypothetical Protein Pfu-838710-001"/>
    <property type="match status" value="1"/>
</dbReference>
<comment type="caution">
    <text evidence="3">The sequence shown here is derived from an EMBL/GenBank/DDBJ whole genome shotgun (WGS) entry which is preliminary data.</text>
</comment>
<accession>A0AAE3GEW8</accession>
<dbReference type="Proteomes" id="UP001206128">
    <property type="component" value="Unassembled WGS sequence"/>
</dbReference>
<evidence type="ECO:0000313" key="3">
    <source>
        <dbReference type="EMBL" id="MCP2164878.1"/>
    </source>
</evidence>
<gene>
    <name evidence="3" type="ORF">LX83_001718</name>
</gene>
<organism evidence="3 4">
    <name type="scientific">Goodfellowiella coeruleoviolacea</name>
    <dbReference type="NCBI Taxonomy" id="334858"/>
    <lineage>
        <taxon>Bacteria</taxon>
        <taxon>Bacillati</taxon>
        <taxon>Actinomycetota</taxon>
        <taxon>Actinomycetes</taxon>
        <taxon>Pseudonocardiales</taxon>
        <taxon>Pseudonocardiaceae</taxon>
        <taxon>Goodfellowiella</taxon>
    </lineage>
</organism>
<dbReference type="SMART" id="SM01118">
    <property type="entry name" value="CYTH"/>
    <property type="match status" value="1"/>
</dbReference>
<evidence type="ECO:0000259" key="2">
    <source>
        <dbReference type="PROSITE" id="PS51708"/>
    </source>
</evidence>